<dbReference type="SFLD" id="SFLDG01094">
    <property type="entry name" value="Uncharacterised_Radical_SAM_Su"/>
    <property type="match status" value="1"/>
</dbReference>
<keyword evidence="3" id="KW-0479">Metal-binding</keyword>
<dbReference type="InterPro" id="IPR050377">
    <property type="entry name" value="Radical_SAM_PqqE_MftC-like"/>
</dbReference>
<dbReference type="KEGG" id="taer:GT409_09185"/>
<dbReference type="AlphaFoldDB" id="A0A6P1M984"/>
<sequence length="240" mass="27013">MHTDQKPADSASPVYAFLEKPSMIDFPGHMCGVFFTSGCNFTCGFCHNAVLMGKKQKTLSWERLDEVCRQFKDEWVDAVCITGGEPTLEPGLLDLIDFFRRRGFKIKLDSNGSRPEILRECLPKVDLVAMDIKAGPSGYEKLAGFPNIEKIKESIQLIMNSGVDYEFRTTVITPFHTDEQMLEAGELIKGAKRYCLQAFVPQDALPGEEFRSLARTTPQRLHELEKLMAPFVDEVIVRGA</sequence>
<organism evidence="7 8">
    <name type="scientific">Tichowtungia aerotolerans</name>
    <dbReference type="NCBI Taxonomy" id="2697043"/>
    <lineage>
        <taxon>Bacteria</taxon>
        <taxon>Pseudomonadati</taxon>
        <taxon>Kiritimatiellota</taxon>
        <taxon>Tichowtungiia</taxon>
        <taxon>Tichowtungiales</taxon>
        <taxon>Tichowtungiaceae</taxon>
        <taxon>Tichowtungia</taxon>
    </lineage>
</organism>
<keyword evidence="8" id="KW-1185">Reference proteome</keyword>
<dbReference type="PROSITE" id="PS51918">
    <property type="entry name" value="RADICAL_SAM"/>
    <property type="match status" value="1"/>
</dbReference>
<keyword evidence="4" id="KW-0408">Iron</keyword>
<dbReference type="InterPro" id="IPR012840">
    <property type="entry name" value="NrdG2"/>
</dbReference>
<dbReference type="NCBIfam" id="TIGR02495">
    <property type="entry name" value="NrdG2"/>
    <property type="match status" value="1"/>
</dbReference>
<dbReference type="SUPFAM" id="SSF102114">
    <property type="entry name" value="Radical SAM enzymes"/>
    <property type="match status" value="1"/>
</dbReference>
<dbReference type="RefSeq" id="WP_160628805.1">
    <property type="nucleotide sequence ID" value="NZ_CP047593.1"/>
</dbReference>
<dbReference type="Proteomes" id="UP000464954">
    <property type="component" value="Chromosome"/>
</dbReference>
<evidence type="ECO:0000256" key="2">
    <source>
        <dbReference type="ARBA" id="ARBA00022691"/>
    </source>
</evidence>
<evidence type="ECO:0000256" key="5">
    <source>
        <dbReference type="ARBA" id="ARBA00023014"/>
    </source>
</evidence>
<dbReference type="EMBL" id="CP047593">
    <property type="protein sequence ID" value="QHI69623.1"/>
    <property type="molecule type" value="Genomic_DNA"/>
</dbReference>
<gene>
    <name evidence="7" type="ORF">GT409_09185</name>
</gene>
<reference evidence="7 8" key="1">
    <citation type="submission" date="2020-01" db="EMBL/GenBank/DDBJ databases">
        <title>Ponticoccus aerotolerans gen. nov., sp. nov., an anaerobic bacterium and proposal of Ponticoccusceae fam. nov., Ponticoccusles ord. nov. and Ponticoccuse classis nov. in the phylum Kiritimatiellaeota.</title>
        <authorList>
            <person name="Zhou L.Y."/>
            <person name="Du Z.J."/>
        </authorList>
    </citation>
    <scope>NUCLEOTIDE SEQUENCE [LARGE SCALE GENOMIC DNA]</scope>
    <source>
        <strain evidence="7 8">S-5007</strain>
    </source>
</reference>
<dbReference type="GO" id="GO:0051536">
    <property type="term" value="F:iron-sulfur cluster binding"/>
    <property type="evidence" value="ECO:0007669"/>
    <property type="project" value="UniProtKB-KW"/>
</dbReference>
<dbReference type="SFLD" id="SFLDS00029">
    <property type="entry name" value="Radical_SAM"/>
    <property type="match status" value="1"/>
</dbReference>
<protein>
    <submittedName>
        <fullName evidence="7">Anaerobic ribonucleoside-triphosphate reductase activating protein</fullName>
    </submittedName>
</protein>
<dbReference type="SFLD" id="SFLDG01067">
    <property type="entry name" value="SPASM/twitch_domain_containing"/>
    <property type="match status" value="1"/>
</dbReference>
<keyword evidence="2" id="KW-0949">S-adenosyl-L-methionine</keyword>
<evidence type="ECO:0000259" key="6">
    <source>
        <dbReference type="PROSITE" id="PS51918"/>
    </source>
</evidence>
<proteinExistence type="predicted"/>
<comment type="cofactor">
    <cofactor evidence="1">
        <name>[4Fe-4S] cluster</name>
        <dbReference type="ChEBI" id="CHEBI:49883"/>
    </cofactor>
</comment>
<dbReference type="InterPro" id="IPR007197">
    <property type="entry name" value="rSAM"/>
</dbReference>
<dbReference type="Gene3D" id="3.20.20.70">
    <property type="entry name" value="Aldolase class I"/>
    <property type="match status" value="1"/>
</dbReference>
<dbReference type="InterPro" id="IPR013785">
    <property type="entry name" value="Aldolase_TIM"/>
</dbReference>
<feature type="domain" description="Radical SAM core" evidence="6">
    <location>
        <begin position="24"/>
        <end position="234"/>
    </location>
</feature>
<evidence type="ECO:0000256" key="1">
    <source>
        <dbReference type="ARBA" id="ARBA00001966"/>
    </source>
</evidence>
<evidence type="ECO:0000313" key="7">
    <source>
        <dbReference type="EMBL" id="QHI69623.1"/>
    </source>
</evidence>
<evidence type="ECO:0000256" key="3">
    <source>
        <dbReference type="ARBA" id="ARBA00022723"/>
    </source>
</evidence>
<accession>A0A6P1M984</accession>
<evidence type="ECO:0000256" key="4">
    <source>
        <dbReference type="ARBA" id="ARBA00023004"/>
    </source>
</evidence>
<keyword evidence="5" id="KW-0411">Iron-sulfur</keyword>
<dbReference type="GO" id="GO:0046872">
    <property type="term" value="F:metal ion binding"/>
    <property type="evidence" value="ECO:0007669"/>
    <property type="project" value="UniProtKB-KW"/>
</dbReference>
<dbReference type="PANTHER" id="PTHR11228">
    <property type="entry name" value="RADICAL SAM DOMAIN PROTEIN"/>
    <property type="match status" value="1"/>
</dbReference>
<name>A0A6P1M984_9BACT</name>
<dbReference type="CDD" id="cd01335">
    <property type="entry name" value="Radical_SAM"/>
    <property type="match status" value="1"/>
</dbReference>
<dbReference type="Pfam" id="PF04055">
    <property type="entry name" value="Radical_SAM"/>
    <property type="match status" value="1"/>
</dbReference>
<dbReference type="GO" id="GO:0003824">
    <property type="term" value="F:catalytic activity"/>
    <property type="evidence" value="ECO:0007669"/>
    <property type="project" value="InterPro"/>
</dbReference>
<dbReference type="PANTHER" id="PTHR11228:SF27">
    <property type="entry name" value="GLYCYL-RADICAL ENZYME ACTIVATING ENZYME MJ1227-RELATED"/>
    <property type="match status" value="1"/>
</dbReference>
<evidence type="ECO:0000313" key="8">
    <source>
        <dbReference type="Proteomes" id="UP000464954"/>
    </source>
</evidence>
<dbReference type="InterPro" id="IPR058240">
    <property type="entry name" value="rSAM_sf"/>
</dbReference>